<name>A0A9P3LLP2_9APHY</name>
<dbReference type="AlphaFoldDB" id="A0A9P3LLP2"/>
<dbReference type="Gene3D" id="3.80.10.10">
    <property type="entry name" value="Ribonuclease Inhibitor"/>
    <property type="match status" value="1"/>
</dbReference>
<proteinExistence type="predicted"/>
<dbReference type="Proteomes" id="UP000703269">
    <property type="component" value="Unassembled WGS sequence"/>
</dbReference>
<organism evidence="1 2">
    <name type="scientific">Phanerochaete sordida</name>
    <dbReference type="NCBI Taxonomy" id="48140"/>
    <lineage>
        <taxon>Eukaryota</taxon>
        <taxon>Fungi</taxon>
        <taxon>Dikarya</taxon>
        <taxon>Basidiomycota</taxon>
        <taxon>Agaricomycotina</taxon>
        <taxon>Agaricomycetes</taxon>
        <taxon>Polyporales</taxon>
        <taxon>Phanerochaetaceae</taxon>
        <taxon>Phanerochaete</taxon>
    </lineage>
</organism>
<accession>A0A9P3LLP2</accession>
<evidence type="ECO:0008006" key="3">
    <source>
        <dbReference type="Google" id="ProtNLM"/>
    </source>
</evidence>
<comment type="caution">
    <text evidence="1">The sequence shown here is derived from an EMBL/GenBank/DDBJ whole genome shotgun (WGS) entry which is preliminary data.</text>
</comment>
<dbReference type="InterPro" id="IPR032675">
    <property type="entry name" value="LRR_dom_sf"/>
</dbReference>
<protein>
    <recommendedName>
        <fullName evidence="3">RNI-like protein</fullName>
    </recommendedName>
</protein>
<reference evidence="1 2" key="1">
    <citation type="submission" date="2021-08" db="EMBL/GenBank/DDBJ databases">
        <title>Draft Genome Sequence of Phanerochaete sordida strain YK-624.</title>
        <authorList>
            <person name="Mori T."/>
            <person name="Dohra H."/>
            <person name="Suzuki T."/>
            <person name="Kawagishi H."/>
            <person name="Hirai H."/>
        </authorList>
    </citation>
    <scope>NUCLEOTIDE SEQUENCE [LARGE SCALE GENOMIC DNA]</scope>
    <source>
        <strain evidence="1 2">YK-624</strain>
    </source>
</reference>
<keyword evidence="2" id="KW-1185">Reference proteome</keyword>
<dbReference type="EMBL" id="BPQB01000118">
    <property type="protein sequence ID" value="GJE99731.1"/>
    <property type="molecule type" value="Genomic_DNA"/>
</dbReference>
<evidence type="ECO:0000313" key="1">
    <source>
        <dbReference type="EMBL" id="GJE99731.1"/>
    </source>
</evidence>
<evidence type="ECO:0000313" key="2">
    <source>
        <dbReference type="Proteomes" id="UP000703269"/>
    </source>
</evidence>
<dbReference type="SUPFAM" id="SSF52047">
    <property type="entry name" value="RNI-like"/>
    <property type="match status" value="1"/>
</dbReference>
<sequence>MAHNGLQDDHSKAAKLAEFLSNSPCSIDGELLLNAHVQNLVEKQACSTPSTVESDALHLIRLRLSSPCSSVSPWSALLAKAPNLEGLSFHGFSDSVGWSAIAQTKSLANLKVLRMYAADPTFFAPELPTFLSFLRNLPNLTDLTLSDVRFGKASTGGHFGPIVLLQLRAVTLDLSGGNAFALLQALALPPRVVVKVRNDNSDYTVDPCTLTDAVSRIKASVVRGTLRTLSISTSGNNVRLAAGGPHPGWNWAPNLLELDLPSDADLISRACAALPLAGVRTVRIDPAVLDGRATGIVRAALACVPEAGQLVISGTGCARALALLFADDDRSIPLLPELSGLSLDETGRFSNVETLLEALPGVVHARIEAAAPIPRTRIRHAVDDEDDLPVEALATLLELIPDVEIEGPALELTSCFRHSVGLSNRR</sequence>
<gene>
    <name evidence="1" type="ORF">PsYK624_160020</name>
</gene>